<comment type="caution">
    <text evidence="4">The sequence shown here is derived from an EMBL/GenBank/DDBJ whole genome shotgun (WGS) entry which is preliminary data.</text>
</comment>
<evidence type="ECO:0000256" key="2">
    <source>
        <dbReference type="SAM" id="SignalP"/>
    </source>
</evidence>
<dbReference type="InterPro" id="IPR050491">
    <property type="entry name" value="AmpC-like"/>
</dbReference>
<dbReference type="PANTHER" id="PTHR46825:SF8">
    <property type="entry name" value="BETA-LACTAMASE-RELATED"/>
    <property type="match status" value="1"/>
</dbReference>
<dbReference type="Pfam" id="PF00144">
    <property type="entry name" value="Beta-lactamase"/>
    <property type="match status" value="1"/>
</dbReference>
<feature type="domain" description="Beta-lactamase-related" evidence="3">
    <location>
        <begin position="41"/>
        <end position="352"/>
    </location>
</feature>
<dbReference type="InterPro" id="IPR006311">
    <property type="entry name" value="TAT_signal"/>
</dbReference>
<name>A0A1Q9LMK2_9PSEU</name>
<dbReference type="SUPFAM" id="SSF56601">
    <property type="entry name" value="beta-lactamase/transpeptidase-like"/>
    <property type="match status" value="1"/>
</dbReference>
<dbReference type="Gene3D" id="3.40.710.10">
    <property type="entry name" value="DD-peptidase/beta-lactamase superfamily"/>
    <property type="match status" value="1"/>
</dbReference>
<dbReference type="OrthoDB" id="3171327at2"/>
<accession>A0A1Q9LMK2</accession>
<feature type="region of interest" description="Disordered" evidence="1">
    <location>
        <begin position="224"/>
        <end position="246"/>
    </location>
</feature>
<dbReference type="PROSITE" id="PS51318">
    <property type="entry name" value="TAT"/>
    <property type="match status" value="1"/>
</dbReference>
<dbReference type="RefSeq" id="WP_075974937.1">
    <property type="nucleotide sequence ID" value="NZ_MKQR01000011.1"/>
</dbReference>
<dbReference type="AlphaFoldDB" id="A0A1Q9LMK2"/>
<organism evidence="4 5">
    <name type="scientific">Actinokineospora bangkokensis</name>
    <dbReference type="NCBI Taxonomy" id="1193682"/>
    <lineage>
        <taxon>Bacteria</taxon>
        <taxon>Bacillati</taxon>
        <taxon>Actinomycetota</taxon>
        <taxon>Actinomycetes</taxon>
        <taxon>Pseudonocardiales</taxon>
        <taxon>Pseudonocardiaceae</taxon>
        <taxon>Actinokineospora</taxon>
    </lineage>
</organism>
<feature type="chain" id="PRO_5013113539" description="Beta-lactamase-related domain-containing protein" evidence="2">
    <location>
        <begin position="27"/>
        <end position="367"/>
    </location>
</feature>
<evidence type="ECO:0000313" key="4">
    <source>
        <dbReference type="EMBL" id="OLR93233.1"/>
    </source>
</evidence>
<keyword evidence="5" id="KW-1185">Reference proteome</keyword>
<proteinExistence type="predicted"/>
<feature type="compositionally biased region" description="Basic and acidic residues" evidence="1">
    <location>
        <begin position="229"/>
        <end position="240"/>
    </location>
</feature>
<feature type="signal peptide" evidence="2">
    <location>
        <begin position="1"/>
        <end position="26"/>
    </location>
</feature>
<protein>
    <recommendedName>
        <fullName evidence="3">Beta-lactamase-related domain-containing protein</fullName>
    </recommendedName>
</protein>
<keyword evidence="2" id="KW-0732">Signal</keyword>
<evidence type="ECO:0000313" key="5">
    <source>
        <dbReference type="Proteomes" id="UP000186040"/>
    </source>
</evidence>
<dbReference type="PANTHER" id="PTHR46825">
    <property type="entry name" value="D-ALANYL-D-ALANINE-CARBOXYPEPTIDASE/ENDOPEPTIDASE AMPH"/>
    <property type="match status" value="1"/>
</dbReference>
<sequence>MTSRRTVLKTALGGAALALLPTPAAAQGSKLPAIVADHLRRLADAGAPGAVIGAIGRGGQHIAGIGSLGPQDKRTPDARTVFQIGSVTKTFTALLLARAVQGGRVALDAPLQRYLPPDLVLPRADITVEQAATHSSGLPALPPNLATAPGFDPANPYAHYTRQDLAAGLPATVPVSEPGTSYLYSNLAMGLLGQALSNVYRADYPTAVQRHITHPLGLRDITTTLTRDQSGRKATGHDGTGKPVPDWEIPTLAGAGALYGTAQDVLRYLRDHLDATPGSLRPALRLVQQPRFSPPEIPGLRLGLAWHLLPLPTTGNTMVWHNGETGGFRSFAGFSPSTRTAVVVLASGTGVDTDSAGSGLLDTLDRA</sequence>
<gene>
    <name evidence="4" type="ORF">BJP25_17245</name>
</gene>
<dbReference type="STRING" id="1193682.BJP25_17245"/>
<dbReference type="InterPro" id="IPR001466">
    <property type="entry name" value="Beta-lactam-related"/>
</dbReference>
<evidence type="ECO:0000259" key="3">
    <source>
        <dbReference type="Pfam" id="PF00144"/>
    </source>
</evidence>
<dbReference type="EMBL" id="MKQR01000011">
    <property type="protein sequence ID" value="OLR93233.1"/>
    <property type="molecule type" value="Genomic_DNA"/>
</dbReference>
<evidence type="ECO:0000256" key="1">
    <source>
        <dbReference type="SAM" id="MobiDB-lite"/>
    </source>
</evidence>
<dbReference type="Proteomes" id="UP000186040">
    <property type="component" value="Unassembled WGS sequence"/>
</dbReference>
<reference evidence="4 5" key="1">
    <citation type="submission" date="2016-10" db="EMBL/GenBank/DDBJ databases">
        <title>The Draft Genome Sequence of Actinokineospora bangkokensis 44EHWT reveals the biosynthetic pathway of antifungal compounds Thailandins with unusual extender unit butylmalonyl-CoA.</title>
        <authorList>
            <person name="Greule A."/>
            <person name="Intra B."/>
            <person name="Flemming S."/>
            <person name="Rommel M.G."/>
            <person name="Panbangred W."/>
            <person name="Bechthold A."/>
        </authorList>
    </citation>
    <scope>NUCLEOTIDE SEQUENCE [LARGE SCALE GENOMIC DNA]</scope>
    <source>
        <strain evidence="4 5">44EHW</strain>
    </source>
</reference>
<dbReference type="InterPro" id="IPR012338">
    <property type="entry name" value="Beta-lactam/transpept-like"/>
</dbReference>